<dbReference type="Gene3D" id="1.20.120.20">
    <property type="entry name" value="Apolipoprotein"/>
    <property type="match status" value="1"/>
</dbReference>
<evidence type="ECO:0000313" key="2">
    <source>
        <dbReference type="Proteomes" id="UP000031549"/>
    </source>
</evidence>
<reference evidence="1 2" key="1">
    <citation type="journal article" date="2015" name="Genome Announc.">
        <title>Draft Genome Sequence of Cyanobacterium Hassallia byssoidea Strain VB512170, Isolated from Monuments in India.</title>
        <authorList>
            <person name="Singh D."/>
            <person name="Chandrababunaidu M.M."/>
            <person name="Panda A."/>
            <person name="Sen D."/>
            <person name="Bhattacharyya S."/>
            <person name="Adhikary S.P."/>
            <person name="Tripathy S."/>
        </authorList>
    </citation>
    <scope>NUCLEOTIDE SEQUENCE [LARGE SCALE GENOMIC DNA]</scope>
    <source>
        <strain evidence="1 2">VB512170</strain>
    </source>
</reference>
<dbReference type="Proteomes" id="UP000031549">
    <property type="component" value="Unassembled WGS sequence"/>
</dbReference>
<dbReference type="AlphaFoldDB" id="A0A846H9Z4"/>
<comment type="caution">
    <text evidence="1">The sequence shown here is derived from an EMBL/GenBank/DDBJ whole genome shotgun (WGS) entry which is preliminary data.</text>
</comment>
<organism evidence="1 2">
    <name type="scientific">Hassallia byssoidea VB512170</name>
    <dbReference type="NCBI Taxonomy" id="1304833"/>
    <lineage>
        <taxon>Bacteria</taxon>
        <taxon>Bacillati</taxon>
        <taxon>Cyanobacteriota</taxon>
        <taxon>Cyanophyceae</taxon>
        <taxon>Nostocales</taxon>
        <taxon>Tolypothrichaceae</taxon>
        <taxon>Hassallia</taxon>
    </lineage>
</organism>
<evidence type="ECO:0000313" key="1">
    <source>
        <dbReference type="EMBL" id="NEU73768.1"/>
    </source>
</evidence>
<proteinExistence type="predicted"/>
<gene>
    <name evidence="1" type="ORF">PI95_014660</name>
</gene>
<protein>
    <recommendedName>
        <fullName evidence="3">Glycine zipper 2TM domain-containing protein</fullName>
    </recommendedName>
</protein>
<keyword evidence="2" id="KW-1185">Reference proteome</keyword>
<evidence type="ECO:0008006" key="3">
    <source>
        <dbReference type="Google" id="ProtNLM"/>
    </source>
</evidence>
<sequence>MSDRKQPVNINDQNPNCITKQYAHHSTGIGGGLVGAAIGGLLGRKVGGVFGCAVGAAAGALVGKGTAERINRAISTIESVAIAAKSVTETVNDSVSGVSNALKDTVEEVKPSVVGVVNAVRDTVDEVKPSVVGAANNVAEAVKQTVNTVESALKDTLEQVTANSVESAVKDTVEEVTANSVESAVKDTLEQVTANSVESAVKDTVEEVKPSQTSVEAVKDTEQVELFHNRNSKPDEPQATVQPSQKLFFNNAVNQPKQNLNYLQPYNNPNTDVKAIEYNIQQRQEEIAHQPKPQKIQTITGIILGAVTITFMGVSLGLSPKEQFLGTQALEFNQSISPTVDKPETVNQGWIFLGNINNASDSTLIGKRFIKGSQYTNSSVVPSVGSIVTVTVKPGVRLRKNKPNAANFNYKEVAVLKPREKVKIIKVESLTSNNTPLAKKVWAKVHRCDTACN</sequence>
<dbReference type="RefSeq" id="WP_052325912.1">
    <property type="nucleotide sequence ID" value="NZ_JTCM02000028.1"/>
</dbReference>
<name>A0A846H9Z4_9CYAN</name>
<accession>A0A846H9Z4</accession>
<dbReference type="EMBL" id="JTCM02000028">
    <property type="protein sequence ID" value="NEU73768.1"/>
    <property type="molecule type" value="Genomic_DNA"/>
</dbReference>